<dbReference type="EMBL" id="JACOFT010000003">
    <property type="protein sequence ID" value="MBC3811852.1"/>
    <property type="molecule type" value="Genomic_DNA"/>
</dbReference>
<gene>
    <name evidence="1" type="ORF">H8K26_10400</name>
</gene>
<keyword evidence="2" id="KW-1185">Reference proteome</keyword>
<reference evidence="1 2" key="1">
    <citation type="submission" date="2020-08" db="EMBL/GenBank/DDBJ databases">
        <title>Novel species isolated from subtropical streams in China.</title>
        <authorList>
            <person name="Lu H."/>
        </authorList>
    </citation>
    <scope>NUCLEOTIDE SEQUENCE [LARGE SCALE GENOMIC DNA]</scope>
    <source>
        <strain evidence="1 2">CCTCC AB 2015119</strain>
    </source>
</reference>
<dbReference type="Proteomes" id="UP000637632">
    <property type="component" value="Unassembled WGS sequence"/>
</dbReference>
<evidence type="ECO:0008006" key="3">
    <source>
        <dbReference type="Google" id="ProtNLM"/>
    </source>
</evidence>
<name>A0ABR6XG12_9BURK</name>
<evidence type="ECO:0000313" key="1">
    <source>
        <dbReference type="EMBL" id="MBC3811852.1"/>
    </source>
</evidence>
<proteinExistence type="predicted"/>
<accession>A0ABR6XG12</accession>
<dbReference type="RefSeq" id="WP_190479323.1">
    <property type="nucleotide sequence ID" value="NZ_JACOFT010000003.1"/>
</dbReference>
<comment type="caution">
    <text evidence="1">The sequence shown here is derived from an EMBL/GenBank/DDBJ whole genome shotgun (WGS) entry which is preliminary data.</text>
</comment>
<protein>
    <recommendedName>
        <fullName evidence="3">Transposase</fullName>
    </recommendedName>
</protein>
<organism evidence="1 2">
    <name type="scientific">Undibacterium aquatile</name>
    <dbReference type="NCBI Taxonomy" id="1537398"/>
    <lineage>
        <taxon>Bacteria</taxon>
        <taxon>Pseudomonadati</taxon>
        <taxon>Pseudomonadota</taxon>
        <taxon>Betaproteobacteria</taxon>
        <taxon>Burkholderiales</taxon>
        <taxon>Oxalobacteraceae</taxon>
        <taxon>Undibacterium</taxon>
    </lineage>
</organism>
<sequence length="52" mass="6236">MMSFIQRPFNVHRGISFIHRRYDRKNNSSEAERRSSMASVSMYEAYSDMVRC</sequence>
<evidence type="ECO:0000313" key="2">
    <source>
        <dbReference type="Proteomes" id="UP000637632"/>
    </source>
</evidence>